<dbReference type="Proteomes" id="UP000294003">
    <property type="component" value="Unassembled WGS sequence"/>
</dbReference>
<comment type="function">
    <text evidence="7">May act as a negative regulator of salt tolerance.</text>
</comment>
<evidence type="ECO:0000256" key="3">
    <source>
        <dbReference type="ARBA" id="ARBA00020733"/>
    </source>
</evidence>
<feature type="region of interest" description="Disordered" evidence="8">
    <location>
        <begin position="1174"/>
        <end position="1203"/>
    </location>
</feature>
<feature type="compositionally biased region" description="Acidic residues" evidence="8">
    <location>
        <begin position="453"/>
        <end position="482"/>
    </location>
</feature>
<feature type="region of interest" description="Disordered" evidence="8">
    <location>
        <begin position="419"/>
        <end position="489"/>
    </location>
</feature>
<feature type="compositionally biased region" description="Basic and acidic residues" evidence="8">
    <location>
        <begin position="206"/>
        <end position="219"/>
    </location>
</feature>
<protein>
    <recommendedName>
        <fullName evidence="3 7">Stress response protein NST1</fullName>
    </recommendedName>
</protein>
<dbReference type="PANTHER" id="PTHR23075">
    <property type="entry name" value="PUTATIVE ATP-ASE"/>
    <property type="match status" value="1"/>
</dbReference>
<feature type="compositionally biased region" description="Low complexity" evidence="8">
    <location>
        <begin position="1188"/>
        <end position="1203"/>
    </location>
</feature>
<comment type="subcellular location">
    <subcellularLocation>
        <location evidence="1 7">Cytoplasm</location>
    </subcellularLocation>
</comment>
<evidence type="ECO:0000256" key="5">
    <source>
        <dbReference type="ARBA" id="ARBA00023016"/>
    </source>
</evidence>
<feature type="compositionally biased region" description="Basic and acidic residues" evidence="8">
    <location>
        <begin position="601"/>
        <end position="701"/>
    </location>
</feature>
<feature type="compositionally biased region" description="Polar residues" evidence="8">
    <location>
        <begin position="933"/>
        <end position="942"/>
    </location>
</feature>
<feature type="compositionally biased region" description="Basic and acidic residues" evidence="8">
    <location>
        <begin position="419"/>
        <end position="430"/>
    </location>
</feature>
<feature type="compositionally biased region" description="Polar residues" evidence="8">
    <location>
        <begin position="815"/>
        <end position="825"/>
    </location>
</feature>
<feature type="compositionally biased region" description="Low complexity" evidence="8">
    <location>
        <begin position="766"/>
        <end position="782"/>
    </location>
</feature>
<feature type="compositionally biased region" description="Acidic residues" evidence="8">
    <location>
        <begin position="150"/>
        <end position="159"/>
    </location>
</feature>
<evidence type="ECO:0000313" key="10">
    <source>
        <dbReference type="Proteomes" id="UP000294003"/>
    </source>
</evidence>
<feature type="region of interest" description="Disordered" evidence="8">
    <location>
        <begin position="288"/>
        <end position="379"/>
    </location>
</feature>
<sequence length="1203" mass="131197">MPASNRQPAPQASAQPTPKTTAKYTNKDGTKYIEVPKSSASTPPAQPSPTTTTSSRGGASVAPQAASSDTPPAPHVNPKKQKRRAKAAAKAAAKQAQEAAVTGLPSPASTTSAPPPPPSEAPLKGTHHDHHDHPPQGEQRPMSHLQESADWGDETESEDGGQHRTNGSAPNGSAPNGSAPNSKKSKKKKKRGTGNESPHSRPSGMSKEKIWNTSGPEERERIKQFWLGLKEDERKSLVKVEKDTVLKKMKEQQKHTCSCSVCGRKRTAIEEELEGLYDAYYEELESFANQPHNHPDGPSMFGGPKRFGPITGLHPPGAVPTRYSNHHPSRGRIVEHVDNDEEEDEEDEGGEYSEEDDLDDEDDEEEEPEEMPRDSLQQDFFTFGQSLTVKGGILTVADDLLKNDGKKFIEMMEQLAERRMAREEDAKDHYAAAYGHPVNGASLPNPHNHPPPDEEGYDEEEEEEEEYDSQDEDYEEEEDTMTEEQRMEEGRRMFQIFAARMFEQRVLTAYREKVARERQDKLLEELEQENNKKAQQAAKKAKEAQKKKDRAAQKKQAQLEEKARREAQKAAEEAARREEEQKKVEEAKRKAEEKRKKKDAQRKAEEEERLRKEAERQRRALEQKEKQAEQEKKAREAKERERKFKEEQRRKEQEARELKERETRERREKHEKDKREKELRAAQAKAEREAKEKLKQEEKATQKAAALVAPIPTQPAKKQHPVSVPALPQHVPASHASPQISVATPVLPKAPTPIKPRSVSQEVPRSVSQASQSASGTSQAASPHPLTPVHASPGPIGPPSKTSSTVPMSAGASLQPASPSHTTMKSPPGLPQIPFSSFGAPPMGMQFPPGLLPMAHGGFGRAHEPIFPPGPGNYRHGGIPAPPPGFGGPIGGRPFPPPSQLPPGFPFAPEPMPSMHQGFPHPESVSPGRPSPHSRQASTSFEPGSFDMKGSGGANATQPIPISKPGPIGRPASVVHGHRKSDLSADIDEASGHLGSSALIDETDIPLENPGSQSVPRHIAPGPGTGPQPLFSGPPIVDPVFGSPLNAGWGHPHGGFPPPPGFGNPWPSRASFGIPSMGVRQPRSVTVRQMLAQACKDLANHAADADGYIGLSAIKGHVDSIMPPGSQPVDESDLLDMCETEGNAQNGGGSFEIKRDQRDYVIIRFDPDNNSAAARFPRSVGAPGETRSPVVSAASPVASASRF</sequence>
<feature type="compositionally biased region" description="Basic residues" evidence="8">
    <location>
        <begin position="183"/>
        <end position="192"/>
    </location>
</feature>
<keyword evidence="6 7" id="KW-0175">Coiled coil</keyword>
<feature type="compositionally biased region" description="Acidic residues" evidence="8">
    <location>
        <begin position="338"/>
        <end position="369"/>
    </location>
</feature>
<accession>A0ABY0GTK9</accession>
<comment type="caution">
    <text evidence="9">The sequence shown here is derived from an EMBL/GenBank/DDBJ whole genome shotgun (WGS) entry which is preliminary data.</text>
</comment>
<comment type="similarity">
    <text evidence="2 7">Belongs to the NST1 family.</text>
</comment>
<dbReference type="PANTHER" id="PTHR23075:SF0">
    <property type="entry name" value="ATPASE FAMILY AAA DOMAIN-CONTAINING PROTEIN 3"/>
    <property type="match status" value="1"/>
</dbReference>
<feature type="region of interest" description="Disordered" evidence="8">
    <location>
        <begin position="1"/>
        <end position="219"/>
    </location>
</feature>
<evidence type="ECO:0000256" key="2">
    <source>
        <dbReference type="ARBA" id="ARBA00007112"/>
    </source>
</evidence>
<evidence type="ECO:0000256" key="1">
    <source>
        <dbReference type="ARBA" id="ARBA00004496"/>
    </source>
</evidence>
<proteinExistence type="inferred from homology"/>
<feature type="compositionally biased region" description="Low complexity" evidence="8">
    <location>
        <begin position="88"/>
        <end position="112"/>
    </location>
</feature>
<keyword evidence="10" id="KW-1185">Reference proteome</keyword>
<feature type="region of interest" description="Disordered" evidence="8">
    <location>
        <begin position="909"/>
        <end position="974"/>
    </location>
</feature>
<reference evidence="9 10" key="1">
    <citation type="submission" date="2018-06" db="EMBL/GenBank/DDBJ databases">
        <title>Complete Genomes of Monosporascus.</title>
        <authorList>
            <person name="Robinson A.J."/>
            <person name="Natvig D.O."/>
        </authorList>
    </citation>
    <scope>NUCLEOTIDE SEQUENCE [LARGE SCALE GENOMIC DNA]</scope>
    <source>
        <strain evidence="9 10">CBS 609.92</strain>
    </source>
</reference>
<name>A0ABY0GTK9_9PEZI</name>
<evidence type="ECO:0000256" key="6">
    <source>
        <dbReference type="ARBA" id="ARBA00023054"/>
    </source>
</evidence>
<evidence type="ECO:0000256" key="7">
    <source>
        <dbReference type="RuleBase" id="RU049441"/>
    </source>
</evidence>
<keyword evidence="4 7" id="KW-0963">Cytoplasm</keyword>
<feature type="compositionally biased region" description="Low complexity" evidence="8">
    <location>
        <begin position="36"/>
        <end position="55"/>
    </location>
</feature>
<feature type="compositionally biased region" description="Low complexity" evidence="8">
    <location>
        <begin position="1"/>
        <end position="23"/>
    </location>
</feature>
<dbReference type="EMBL" id="QJNS01000497">
    <property type="protein sequence ID" value="RYO77120.1"/>
    <property type="molecule type" value="Genomic_DNA"/>
</dbReference>
<evidence type="ECO:0000256" key="4">
    <source>
        <dbReference type="ARBA" id="ARBA00022490"/>
    </source>
</evidence>
<evidence type="ECO:0000313" key="9">
    <source>
        <dbReference type="EMBL" id="RYO77120.1"/>
    </source>
</evidence>
<dbReference type="InterPro" id="IPR025279">
    <property type="entry name" value="NST1"/>
</dbReference>
<evidence type="ECO:0000256" key="8">
    <source>
        <dbReference type="SAM" id="MobiDB-lite"/>
    </source>
</evidence>
<feature type="compositionally biased region" description="Polar residues" evidence="8">
    <location>
        <begin position="163"/>
        <end position="181"/>
    </location>
</feature>
<organism evidence="9 10">
    <name type="scientific">Monosporascus cannonballus</name>
    <dbReference type="NCBI Taxonomy" id="155416"/>
    <lineage>
        <taxon>Eukaryota</taxon>
        <taxon>Fungi</taxon>
        <taxon>Dikarya</taxon>
        <taxon>Ascomycota</taxon>
        <taxon>Pezizomycotina</taxon>
        <taxon>Sordariomycetes</taxon>
        <taxon>Xylariomycetidae</taxon>
        <taxon>Xylariales</taxon>
        <taxon>Xylariales incertae sedis</taxon>
        <taxon>Monosporascus</taxon>
    </lineage>
</organism>
<keyword evidence="5 7" id="KW-0346">Stress response</keyword>
<feature type="region of interest" description="Disordered" evidence="8">
    <location>
        <begin position="525"/>
        <end position="841"/>
    </location>
</feature>
<feature type="compositionally biased region" description="Basic and acidic residues" evidence="8">
    <location>
        <begin position="540"/>
        <end position="594"/>
    </location>
</feature>
<feature type="compositionally biased region" description="Basic residues" evidence="8">
    <location>
        <begin position="77"/>
        <end position="87"/>
    </location>
</feature>
<gene>
    <name evidence="9" type="ORF">DL762_009463</name>
</gene>
<dbReference type="Pfam" id="PF13945">
    <property type="entry name" value="NST1"/>
    <property type="match status" value="1"/>
</dbReference>